<protein>
    <submittedName>
        <fullName evidence="1">Uncharacterized protein</fullName>
    </submittedName>
</protein>
<comment type="caution">
    <text evidence="1">The sequence shown here is derived from an EMBL/GenBank/DDBJ whole genome shotgun (WGS) entry which is preliminary data.</text>
</comment>
<dbReference type="STRING" id="1797714.A3D04_04740"/>
<dbReference type="Proteomes" id="UP000177369">
    <property type="component" value="Unassembled WGS sequence"/>
</dbReference>
<evidence type="ECO:0000313" key="2">
    <source>
        <dbReference type="Proteomes" id="UP000177369"/>
    </source>
</evidence>
<proteinExistence type="predicted"/>
<accession>A0A1F5G6T8</accession>
<organism evidence="1 2">
    <name type="scientific">Candidatus Curtissbacteria bacterium RIFCSPHIGHO2_02_FULL_40_16b</name>
    <dbReference type="NCBI Taxonomy" id="1797714"/>
    <lineage>
        <taxon>Bacteria</taxon>
        <taxon>Candidatus Curtissiibacteriota</taxon>
    </lineage>
</organism>
<gene>
    <name evidence="1" type="ORF">A3D04_04740</name>
</gene>
<dbReference type="AlphaFoldDB" id="A0A1F5G6T8"/>
<reference evidence="1 2" key="1">
    <citation type="journal article" date="2016" name="Nat. Commun.">
        <title>Thousands of microbial genomes shed light on interconnected biogeochemical processes in an aquifer system.</title>
        <authorList>
            <person name="Anantharaman K."/>
            <person name="Brown C.T."/>
            <person name="Hug L.A."/>
            <person name="Sharon I."/>
            <person name="Castelle C.J."/>
            <person name="Probst A.J."/>
            <person name="Thomas B.C."/>
            <person name="Singh A."/>
            <person name="Wilkins M.J."/>
            <person name="Karaoz U."/>
            <person name="Brodie E.L."/>
            <person name="Williams K.H."/>
            <person name="Hubbard S.S."/>
            <person name="Banfield J.F."/>
        </authorList>
    </citation>
    <scope>NUCLEOTIDE SEQUENCE [LARGE SCALE GENOMIC DNA]</scope>
</reference>
<sequence length="233" mass="26182">MERQPLTKDQVVAAERREEMAHPVISLLETHAYTLVGFREELKEIKDTQRAQSYIADTHGFLADSLEQLDSFTLQPLELVAIWSKAMEVMDYYQRHAFGEILAVAYAVQSFEEPKWQGLTRYLLETHQFPDDISADRNGLGQMVSKFDEISESMGELDFYVNGVEGSGVSLAAELAKKSGEGDADAGRKLEELIKHHKEHTTPTLAEIHENLSNGMVSVRMRIALILEGTSVN</sequence>
<evidence type="ECO:0000313" key="1">
    <source>
        <dbReference type="EMBL" id="OGD87561.1"/>
    </source>
</evidence>
<name>A0A1F5G6T8_9BACT</name>
<dbReference type="EMBL" id="MFBD01000046">
    <property type="protein sequence ID" value="OGD87561.1"/>
    <property type="molecule type" value="Genomic_DNA"/>
</dbReference>